<dbReference type="AlphaFoldDB" id="A0A2X3KJ67"/>
<gene>
    <name evidence="2" type="ORF">BARAN1_0397</name>
</gene>
<feature type="transmembrane region" description="Helical" evidence="1">
    <location>
        <begin position="36"/>
        <end position="60"/>
    </location>
</feature>
<evidence type="ECO:0000313" key="2">
    <source>
        <dbReference type="EMBL" id="SQD92422.1"/>
    </source>
</evidence>
<dbReference type="RefSeq" id="WP_122030643.1">
    <property type="nucleotide sequence ID" value="NZ_LS483254.1"/>
</dbReference>
<dbReference type="EMBL" id="LS483254">
    <property type="protein sequence ID" value="SQD92422.1"/>
    <property type="molecule type" value="Genomic_DNA"/>
</dbReference>
<keyword evidence="3" id="KW-1185">Reference proteome</keyword>
<reference evidence="3" key="1">
    <citation type="submission" date="2018-05" db="EMBL/GenBank/DDBJ databases">
        <authorList>
            <person name="Hao L."/>
        </authorList>
    </citation>
    <scope>NUCLEOTIDE SEQUENCE [LARGE SCALE GENOMIC DNA]</scope>
</reference>
<feature type="transmembrane region" description="Helical" evidence="1">
    <location>
        <begin position="96"/>
        <end position="122"/>
    </location>
</feature>
<dbReference type="KEGG" id="bana:BARAN1_0397"/>
<feature type="transmembrane region" description="Helical" evidence="1">
    <location>
        <begin position="128"/>
        <end position="152"/>
    </location>
</feature>
<dbReference type="OrthoDB" id="360192at2"/>
<protein>
    <submittedName>
        <fullName evidence="2">Small multidrug export protein (QacE)</fullName>
    </submittedName>
</protein>
<proteinExistence type="predicted"/>
<evidence type="ECO:0000313" key="3">
    <source>
        <dbReference type="Proteomes" id="UP000249818"/>
    </source>
</evidence>
<dbReference type="Pfam" id="PF06695">
    <property type="entry name" value="Sm_multidrug_ex"/>
    <property type="match status" value="1"/>
</dbReference>
<dbReference type="PANTHER" id="PTHR36007">
    <property type="entry name" value="TRANSPORT PROTEIN-RELATED"/>
    <property type="match status" value="1"/>
</dbReference>
<keyword evidence="1" id="KW-0472">Membrane</keyword>
<dbReference type="Proteomes" id="UP000249818">
    <property type="component" value="Chromosome BARAN1"/>
</dbReference>
<keyword evidence="1" id="KW-1133">Transmembrane helix</keyword>
<dbReference type="PANTHER" id="PTHR36007:SF2">
    <property type="entry name" value="TRANSPORT PROTEIN-RELATED"/>
    <property type="match status" value="1"/>
</dbReference>
<name>A0A2X3KJ67_9BACT</name>
<organism evidence="2 3">
    <name type="scientific">Candidatus Bipolaricaulis anaerobius</name>
    <dbReference type="NCBI Taxonomy" id="2026885"/>
    <lineage>
        <taxon>Bacteria</taxon>
        <taxon>Candidatus Bipolaricaulota</taxon>
        <taxon>Candidatus Bipolaricaulia</taxon>
        <taxon>Candidatus Bipolaricaulales</taxon>
        <taxon>Candidatus Bipolaricaulaceae</taxon>
        <taxon>Candidatus Bipolaricaulis</taxon>
    </lineage>
</organism>
<evidence type="ECO:0000256" key="1">
    <source>
        <dbReference type="SAM" id="Phobius"/>
    </source>
</evidence>
<keyword evidence="1" id="KW-0812">Transmembrane</keyword>
<accession>A0A2X3KJ67</accession>
<dbReference type="InterPro" id="IPR009577">
    <property type="entry name" value="Sm_multidrug_ex"/>
</dbReference>
<sequence length="153" mass="15863">MDLGAVGQVLLLSAAPLAELRGGLPLALSLGFSPATAYVVAVVGNLLPVPLLLFGLSALIPSAGRIPGPLGRAARRYLTWQETRHRTRFAKFGEGALVLLVAIPLPMTGAWTGSLLAVLFGIPWRRALLMISLGVLLAGVIVLLASLGVIAVL</sequence>